<keyword evidence="5" id="KW-0119">Carbohydrate metabolism</keyword>
<protein>
    <recommendedName>
        <fullName evidence="4">Sucrose-6-phosphate hydrolase</fullName>
        <ecNumber evidence="4">3.2.1.26</ecNumber>
    </recommendedName>
    <alternativeName>
        <fullName evidence="5">Invertase</fullName>
    </alternativeName>
</protein>
<dbReference type="Gene3D" id="2.115.10.20">
    <property type="entry name" value="Glycosyl hydrolase domain, family 43"/>
    <property type="match status" value="1"/>
</dbReference>
<comment type="subcellular location">
    <subcellularLocation>
        <location evidence="5">Cytoplasm</location>
    </subcellularLocation>
</comment>
<dbReference type="Gene3D" id="2.60.120.560">
    <property type="entry name" value="Exo-inulinase, domain 1"/>
    <property type="match status" value="1"/>
</dbReference>
<dbReference type="InterPro" id="IPR051214">
    <property type="entry name" value="GH32_Enzymes"/>
</dbReference>
<dbReference type="InterPro" id="IPR023296">
    <property type="entry name" value="Glyco_hydro_beta-prop_sf"/>
</dbReference>
<dbReference type="AlphaFoldDB" id="A0A1B7L4B3"/>
<dbReference type="InterPro" id="IPR013148">
    <property type="entry name" value="Glyco_hydro_32_N"/>
</dbReference>
<feature type="domain" description="Glycosyl hydrolase family 32 N-terminal" evidence="6">
    <location>
        <begin position="31"/>
        <end position="336"/>
    </location>
</feature>
<dbReference type="Proteomes" id="UP000078225">
    <property type="component" value="Unassembled WGS sequence"/>
</dbReference>
<name>A0A1B7L4B3_9ENTR</name>
<gene>
    <name evidence="8" type="ORF">A9B99_07420</name>
</gene>
<dbReference type="InterPro" id="IPR013320">
    <property type="entry name" value="ConA-like_dom_sf"/>
</dbReference>
<dbReference type="PANTHER" id="PTHR43101:SF1">
    <property type="entry name" value="BETA-FRUCTOSIDASE"/>
    <property type="match status" value="1"/>
</dbReference>
<comment type="function">
    <text evidence="5">Enables the bacterium to metabolize sucrose as a sole carbon source.</text>
</comment>
<dbReference type="PANTHER" id="PTHR43101">
    <property type="entry name" value="BETA-FRUCTOSIDASE"/>
    <property type="match status" value="1"/>
</dbReference>
<dbReference type="STRING" id="1691903.A9B99_07420"/>
<accession>A0A1B7L4B3</accession>
<dbReference type="NCBIfam" id="TIGR01322">
    <property type="entry name" value="scrB_fam"/>
    <property type="match status" value="1"/>
</dbReference>
<dbReference type="GO" id="GO:0004564">
    <property type="term" value="F:beta-fructofuranosidase activity"/>
    <property type="evidence" value="ECO:0007669"/>
    <property type="project" value="UniProtKB-EC"/>
</dbReference>
<evidence type="ECO:0000259" key="7">
    <source>
        <dbReference type="Pfam" id="PF08244"/>
    </source>
</evidence>
<comment type="similarity">
    <text evidence="1 4">Belongs to the glycosyl hydrolase 32 family.</text>
</comment>
<comment type="pathway">
    <text evidence="5">Glycan biosynthesis; sucrose metabolism.</text>
</comment>
<dbReference type="EC" id="3.2.1.26" evidence="4"/>
<evidence type="ECO:0000256" key="2">
    <source>
        <dbReference type="ARBA" id="ARBA00022801"/>
    </source>
</evidence>
<evidence type="ECO:0000256" key="1">
    <source>
        <dbReference type="ARBA" id="ARBA00009902"/>
    </source>
</evidence>
<keyword evidence="5" id="KW-0963">Cytoplasm</keyword>
<evidence type="ECO:0000259" key="6">
    <source>
        <dbReference type="Pfam" id="PF00251"/>
    </source>
</evidence>
<dbReference type="InterPro" id="IPR001362">
    <property type="entry name" value="Glyco_hydro_32"/>
</dbReference>
<dbReference type="Pfam" id="PF08244">
    <property type="entry name" value="Glyco_hydro_32C"/>
    <property type="match status" value="1"/>
</dbReference>
<keyword evidence="9" id="KW-1185">Reference proteome</keyword>
<dbReference type="RefSeq" id="WP_064597761.1">
    <property type="nucleotide sequence ID" value="NZ_LYRP01000012.1"/>
</dbReference>
<dbReference type="UniPathway" id="UPA00238"/>
<dbReference type="GO" id="GO:0005985">
    <property type="term" value="P:sucrose metabolic process"/>
    <property type="evidence" value="ECO:0007669"/>
    <property type="project" value="UniProtKB-UniPathway"/>
</dbReference>
<dbReference type="InterPro" id="IPR013189">
    <property type="entry name" value="Glyco_hydro_32_C"/>
</dbReference>
<evidence type="ECO:0000256" key="4">
    <source>
        <dbReference type="RuleBase" id="RU362110"/>
    </source>
</evidence>
<dbReference type="InterPro" id="IPR006232">
    <property type="entry name" value="Suc6P_hydrolase"/>
</dbReference>
<evidence type="ECO:0000313" key="9">
    <source>
        <dbReference type="Proteomes" id="UP000078225"/>
    </source>
</evidence>
<dbReference type="OrthoDB" id="9801455at2"/>
<evidence type="ECO:0000256" key="5">
    <source>
        <dbReference type="RuleBase" id="RU365015"/>
    </source>
</evidence>
<dbReference type="EMBL" id="LYRP01000012">
    <property type="protein sequence ID" value="OAT77128.1"/>
    <property type="molecule type" value="Genomic_DNA"/>
</dbReference>
<keyword evidence="2 4" id="KW-0378">Hydrolase</keyword>
<dbReference type="SMART" id="SM00640">
    <property type="entry name" value="Glyco_32"/>
    <property type="match status" value="1"/>
</dbReference>
<dbReference type="CDD" id="cd18623">
    <property type="entry name" value="GH32_ScrB-like"/>
    <property type="match status" value="1"/>
</dbReference>
<proteinExistence type="inferred from homology"/>
<dbReference type="SUPFAM" id="SSF75005">
    <property type="entry name" value="Arabinanase/levansucrase/invertase"/>
    <property type="match status" value="1"/>
</dbReference>
<evidence type="ECO:0000256" key="3">
    <source>
        <dbReference type="ARBA" id="ARBA00023295"/>
    </source>
</evidence>
<reference evidence="9" key="1">
    <citation type="submission" date="2016-05" db="EMBL/GenBank/DDBJ databases">
        <authorList>
            <person name="Behera P."/>
            <person name="Vaishampayan P."/>
            <person name="Singh N."/>
            <person name="Raina V."/>
            <person name="Suar M."/>
            <person name="Pattnaik A."/>
            <person name="Rastogi G."/>
        </authorList>
    </citation>
    <scope>NUCLEOTIDE SEQUENCE [LARGE SCALE GENOMIC DNA]</scope>
    <source>
        <strain evidence="9">MP23</strain>
    </source>
</reference>
<organism evidence="8 9">
    <name type="scientific">Mangrovibacter phragmitis</name>
    <dbReference type="NCBI Taxonomy" id="1691903"/>
    <lineage>
        <taxon>Bacteria</taxon>
        <taxon>Pseudomonadati</taxon>
        <taxon>Pseudomonadota</taxon>
        <taxon>Gammaproteobacteria</taxon>
        <taxon>Enterobacterales</taxon>
        <taxon>Enterobacteriaceae</taxon>
        <taxon>Mangrovibacter</taxon>
    </lineage>
</organism>
<feature type="domain" description="Glycosyl hydrolase family 32 C-terminal" evidence="7">
    <location>
        <begin position="417"/>
        <end position="451"/>
    </location>
</feature>
<dbReference type="GO" id="GO:0005737">
    <property type="term" value="C:cytoplasm"/>
    <property type="evidence" value="ECO:0007669"/>
    <property type="project" value="UniProtKB-SubCell"/>
</dbReference>
<sequence>MTSSSLLPAFLQAVMQGQPRALKDPHYPGWHLAPVTGLMNDPNGFIHFQGEYHLFYQWNPLGCSHQNKSWGHWRSQDLVHWQHAPIALIPGEDYDRSGCYSGSAVDNQGQLTLCYTGNVKFDDGSRTAWQCLAVENAQGGFDKTGPVLALPEGYTGHVRDPKVWRQGETWYMVLGAQDKQKQGKVLLFHSGNLTDWTLAGEIAGSGLGGLGEAGYMWECPDLFHLDGQDVLIACPQGVTKQEKRFLNTYPVTWLCGTLQADGATFHHGPLAELDAGFEFYAPQTALAEDGRRLLIGWMGVPDGEEMLQPTVKNGWIHQMTCPRQLSLKQGRLFQQPVTELQMLRETESGWQGLASQAPEIPAERLEILLTRPPGKSATLHFGNDDLVLTWSDCELCLARRSLENGEWQYRYWDAPATGLQILCDHSSIEIFINQGEGVMSSRYFPAQPATLSFSGEAELQVRYWSLRACMVE</sequence>
<dbReference type="Pfam" id="PF00251">
    <property type="entry name" value="Glyco_hydro_32N"/>
    <property type="match status" value="1"/>
</dbReference>
<dbReference type="InterPro" id="IPR018053">
    <property type="entry name" value="Glyco_hydro_32_AS"/>
</dbReference>
<dbReference type="PROSITE" id="PS00609">
    <property type="entry name" value="GLYCOSYL_HYDROL_F32"/>
    <property type="match status" value="1"/>
</dbReference>
<dbReference type="SUPFAM" id="SSF49899">
    <property type="entry name" value="Concanavalin A-like lectins/glucanases"/>
    <property type="match status" value="1"/>
</dbReference>
<comment type="catalytic activity">
    <reaction evidence="4">
        <text>Hydrolysis of terminal non-reducing beta-D-fructofuranoside residues in beta-D-fructofuranosides.</text>
        <dbReference type="EC" id="3.2.1.26"/>
    </reaction>
</comment>
<evidence type="ECO:0000313" key="8">
    <source>
        <dbReference type="EMBL" id="OAT77128.1"/>
    </source>
</evidence>
<comment type="caution">
    <text evidence="8">The sequence shown here is derived from an EMBL/GenBank/DDBJ whole genome shotgun (WGS) entry which is preliminary data.</text>
</comment>
<keyword evidence="3 4" id="KW-0326">Glycosidase</keyword>